<dbReference type="AlphaFoldDB" id="A0A084VQW9"/>
<evidence type="ECO:0000313" key="12">
    <source>
        <dbReference type="EnsemblMetazoa" id="ASIC007745-PA"/>
    </source>
</evidence>
<dbReference type="OMA" id="KMPMKKL"/>
<keyword evidence="5 8" id="KW-1133">Transmembrane helix</keyword>
<dbReference type="Pfam" id="PF16178">
    <property type="entry name" value="Anoct_dimer"/>
    <property type="match status" value="2"/>
</dbReference>
<protein>
    <recommendedName>
        <fullName evidence="8">Anoctamin</fullName>
    </recommendedName>
</protein>
<feature type="transmembrane region" description="Helical" evidence="8">
    <location>
        <begin position="658"/>
        <end position="680"/>
    </location>
</feature>
<evidence type="ECO:0000256" key="5">
    <source>
        <dbReference type="ARBA" id="ARBA00022989"/>
    </source>
</evidence>
<evidence type="ECO:0000256" key="8">
    <source>
        <dbReference type="RuleBase" id="RU280814"/>
    </source>
</evidence>
<feature type="domain" description="Anoctamin transmembrane" evidence="9">
    <location>
        <begin position="275"/>
        <end position="829"/>
    </location>
</feature>
<evidence type="ECO:0000256" key="7">
    <source>
        <dbReference type="ARBA" id="ARBA00023180"/>
    </source>
</evidence>
<feature type="transmembrane region" description="Helical" evidence="8">
    <location>
        <begin position="717"/>
        <end position="736"/>
    </location>
</feature>
<keyword evidence="13" id="KW-1185">Reference proteome</keyword>
<evidence type="ECO:0000256" key="3">
    <source>
        <dbReference type="ARBA" id="ARBA00022475"/>
    </source>
</evidence>
<dbReference type="InterPro" id="IPR032394">
    <property type="entry name" value="Anoct_dimer"/>
</dbReference>
<dbReference type="InterPro" id="IPR049452">
    <property type="entry name" value="Anoctamin_TM"/>
</dbReference>
<evidence type="ECO:0000313" key="11">
    <source>
        <dbReference type="EMBL" id="KFB40363.1"/>
    </source>
</evidence>
<keyword evidence="4 8" id="KW-0812">Transmembrane</keyword>
<dbReference type="GO" id="GO:0005254">
    <property type="term" value="F:chloride channel activity"/>
    <property type="evidence" value="ECO:0007669"/>
    <property type="project" value="TreeGrafter"/>
</dbReference>
<keyword evidence="3" id="KW-1003">Cell membrane</keyword>
<keyword evidence="6 8" id="KW-0472">Membrane</keyword>
<accession>A0A084VQW9</accession>
<evidence type="ECO:0000256" key="4">
    <source>
        <dbReference type="ARBA" id="ARBA00022692"/>
    </source>
</evidence>
<evidence type="ECO:0000256" key="1">
    <source>
        <dbReference type="ARBA" id="ARBA00004651"/>
    </source>
</evidence>
<feature type="transmembrane region" description="Helical" evidence="8">
    <location>
        <begin position="447"/>
        <end position="467"/>
    </location>
</feature>
<reference evidence="12" key="2">
    <citation type="submission" date="2020-05" db="UniProtKB">
        <authorList>
            <consortium name="EnsemblMetazoa"/>
        </authorList>
    </citation>
    <scope>IDENTIFICATION</scope>
</reference>
<name>A0A084VQW9_ANOSI</name>
<dbReference type="GO" id="GO:0005886">
    <property type="term" value="C:plasma membrane"/>
    <property type="evidence" value="ECO:0007669"/>
    <property type="project" value="UniProtKB-SubCell"/>
</dbReference>
<evidence type="ECO:0000313" key="13">
    <source>
        <dbReference type="Proteomes" id="UP000030765"/>
    </source>
</evidence>
<evidence type="ECO:0000256" key="2">
    <source>
        <dbReference type="ARBA" id="ARBA00009671"/>
    </source>
</evidence>
<dbReference type="OrthoDB" id="296386at2759"/>
<dbReference type="Proteomes" id="UP000030765">
    <property type="component" value="Unassembled WGS sequence"/>
</dbReference>
<dbReference type="EMBL" id="KE525006">
    <property type="protein sequence ID" value="KFB40363.1"/>
    <property type="molecule type" value="Genomic_DNA"/>
</dbReference>
<dbReference type="Pfam" id="PF04547">
    <property type="entry name" value="Anoctamin"/>
    <property type="match status" value="1"/>
</dbReference>
<evidence type="ECO:0000259" key="10">
    <source>
        <dbReference type="Pfam" id="PF16178"/>
    </source>
</evidence>
<feature type="transmembrane region" description="Helical" evidence="8">
    <location>
        <begin position="364"/>
        <end position="381"/>
    </location>
</feature>
<feature type="transmembrane region" description="Helical" evidence="8">
    <location>
        <begin position="341"/>
        <end position="358"/>
    </location>
</feature>
<dbReference type="VEuPathDB" id="VectorBase:ASIC007745"/>
<proteinExistence type="inferred from homology"/>
<comment type="caution">
    <text evidence="8">Lacks conserved residue(s) required for the propagation of feature annotation.</text>
</comment>
<dbReference type="PANTHER" id="PTHR12308">
    <property type="entry name" value="ANOCTAMIN"/>
    <property type="match status" value="1"/>
</dbReference>
<feature type="transmembrane region" description="Helical" evidence="8">
    <location>
        <begin position="531"/>
        <end position="552"/>
    </location>
</feature>
<feature type="domain" description="Anoctamin dimerisation" evidence="10">
    <location>
        <begin position="20"/>
        <end position="178"/>
    </location>
</feature>
<evidence type="ECO:0000259" key="9">
    <source>
        <dbReference type="Pfam" id="PF04547"/>
    </source>
</evidence>
<comment type="similarity">
    <text evidence="2 8">Belongs to the anoctamin family.</text>
</comment>
<dbReference type="PANTHER" id="PTHR12308:SF83">
    <property type="entry name" value="ANOCTAMIN"/>
    <property type="match status" value="1"/>
</dbReference>
<dbReference type="EMBL" id="ATLV01015338">
    <property type="status" value="NOT_ANNOTATED_CDS"/>
    <property type="molecule type" value="Genomic_DNA"/>
</dbReference>
<dbReference type="InterPro" id="IPR007632">
    <property type="entry name" value="Anoctamin"/>
</dbReference>
<keyword evidence="7" id="KW-0325">Glycoprotein</keyword>
<dbReference type="GO" id="GO:0046983">
    <property type="term" value="F:protein dimerization activity"/>
    <property type="evidence" value="ECO:0007669"/>
    <property type="project" value="InterPro"/>
</dbReference>
<feature type="transmembrane region" description="Helical" evidence="8">
    <location>
        <begin position="806"/>
        <end position="825"/>
    </location>
</feature>
<dbReference type="VEuPathDB" id="VectorBase:ASIS010273"/>
<reference evidence="11 13" key="1">
    <citation type="journal article" date="2014" name="BMC Genomics">
        <title>Genome sequence of Anopheles sinensis provides insight into genetics basis of mosquito competence for malaria parasites.</title>
        <authorList>
            <person name="Zhou D."/>
            <person name="Zhang D."/>
            <person name="Ding G."/>
            <person name="Shi L."/>
            <person name="Hou Q."/>
            <person name="Ye Y."/>
            <person name="Xu Y."/>
            <person name="Zhou H."/>
            <person name="Xiong C."/>
            <person name="Li S."/>
            <person name="Yu J."/>
            <person name="Hong S."/>
            <person name="Yu X."/>
            <person name="Zou P."/>
            <person name="Chen C."/>
            <person name="Chang X."/>
            <person name="Wang W."/>
            <person name="Lv Y."/>
            <person name="Sun Y."/>
            <person name="Ma L."/>
            <person name="Shen B."/>
            <person name="Zhu C."/>
        </authorList>
    </citation>
    <scope>NUCLEOTIDE SEQUENCE [LARGE SCALE GENOMIC DNA]</scope>
</reference>
<evidence type="ECO:0000256" key="6">
    <source>
        <dbReference type="ARBA" id="ARBA00023136"/>
    </source>
</evidence>
<gene>
    <name evidence="11" type="ORF">ZHAS_00007745</name>
</gene>
<sequence>MIVYLFVYFSSLPNNQCCRYFDDQTTIVDFVLAYKPQTDSINNERRQKFIDKLTKAGLITEKDASQDDTHYVKINVPDKILKKYCEFMKMKLPMKKLDGQDRIKPKVSPRGTLESMIPNCITKRFNPTKRPHVEYRLLHEYSESKSYLFDEKRGNFFSTGIRIAVVNFILERSSFKEKPSIGSNLFMHWEKKDSNKDSLEEHCACKDNAAEVKYFGIRQLLKAEDEAGEHPFYAAFPLHDGCVKHKDTTRSIRARLLVDWASVKKCLTYQPLDDIKEYFGVKIALYFTWLGFYTAMLAPAALVGFLCLLYGILTFPTNRISKEVCNDSTTIMCPQCDKYCGYWYLNSTCMISKIAYIFDNEATIFFSIFISVWAALYLKLWKRYVSRIQYRWGVLDYCSMAEPPRPEYSARVKNCKRKKYNFYTKIEEPSPSFWTQKLPTVICSYSVVYVLISMTVATVFGIIVYRMSLKTSEKFYGDSATVSGKLIVFPMTTATINLLVSTFLTQLYKKVAKKMTDIEYRRTQTEYNDSLNVKLFLFDFINYYSSIFYIAFLKGKYPGYPKEYNRIFHLRQEECSTGGCMVELTIQLATIMIGKQLIAIIKEYFIPFLKQKYKTLITWYYTNKTEMELPQSSGQWIRDNKLLSWGELSLFKEYLKMVIQYGFITIFAVAFPPASIFALVNNMIETRVDAQKYLQFYKRAVPKRVRNLGMWYKAMQVITKIAVISNAYIIAFSSNITHRLIYMLFVNPTHTDEGFVNHTLAYFNTSHFEAAAHPDPSMYKNITVEICRYAEYRNPPESDNPYERSLLYWKILAIRLALMVIYQNLVGVVQEKKRTTAITYVHMER</sequence>
<feature type="transmembrane region" description="Helical" evidence="8">
    <location>
        <begin position="487"/>
        <end position="508"/>
    </location>
</feature>
<comment type="subcellular location">
    <subcellularLocation>
        <location evidence="1">Cell membrane</location>
        <topology evidence="1">Multi-pass membrane protein</topology>
    </subcellularLocation>
    <subcellularLocation>
        <location evidence="8">Membrane</location>
        <topology evidence="8">Multi-pass membrane protein</topology>
    </subcellularLocation>
</comment>
<organism evidence="11">
    <name type="scientific">Anopheles sinensis</name>
    <name type="common">Mosquito</name>
    <dbReference type="NCBI Taxonomy" id="74873"/>
    <lineage>
        <taxon>Eukaryota</taxon>
        <taxon>Metazoa</taxon>
        <taxon>Ecdysozoa</taxon>
        <taxon>Arthropoda</taxon>
        <taxon>Hexapoda</taxon>
        <taxon>Insecta</taxon>
        <taxon>Pterygota</taxon>
        <taxon>Neoptera</taxon>
        <taxon>Endopterygota</taxon>
        <taxon>Diptera</taxon>
        <taxon>Nematocera</taxon>
        <taxon>Culicoidea</taxon>
        <taxon>Culicidae</taxon>
        <taxon>Anophelinae</taxon>
        <taxon>Anopheles</taxon>
    </lineage>
</organism>
<dbReference type="EnsemblMetazoa" id="ASIC007745-RA">
    <property type="protein sequence ID" value="ASIC007745-PA"/>
    <property type="gene ID" value="ASIC007745"/>
</dbReference>
<feature type="domain" description="Anoctamin dimerisation" evidence="10">
    <location>
        <begin position="210"/>
        <end position="272"/>
    </location>
</feature>
<feature type="transmembrane region" description="Helical" evidence="8">
    <location>
        <begin position="286"/>
        <end position="313"/>
    </location>
</feature>